<evidence type="ECO:0000256" key="4">
    <source>
        <dbReference type="ARBA" id="ARBA00023082"/>
    </source>
</evidence>
<dbReference type="Pfam" id="PF04542">
    <property type="entry name" value="Sigma70_r2"/>
    <property type="match status" value="1"/>
</dbReference>
<feature type="domain" description="SnoaL-like" evidence="8">
    <location>
        <begin position="217"/>
        <end position="317"/>
    </location>
</feature>
<dbReference type="EMBL" id="BAABHQ010000005">
    <property type="protein sequence ID" value="GAA4874106.1"/>
    <property type="molecule type" value="Genomic_DNA"/>
</dbReference>
<dbReference type="InterPro" id="IPR007627">
    <property type="entry name" value="RNA_pol_sigma70_r2"/>
</dbReference>
<keyword evidence="5" id="KW-0804">Transcription</keyword>
<evidence type="ECO:0000313" key="9">
    <source>
        <dbReference type="EMBL" id="GAA4874106.1"/>
    </source>
</evidence>
<keyword evidence="3" id="KW-0805">Transcription regulation</keyword>
<proteinExistence type="inferred from homology"/>
<evidence type="ECO:0000259" key="6">
    <source>
        <dbReference type="Pfam" id="PF04542"/>
    </source>
</evidence>
<protein>
    <submittedName>
        <fullName evidence="9">Sigma-70 family RNA polymerase sigma factor</fullName>
    </submittedName>
</protein>
<dbReference type="InterPro" id="IPR013249">
    <property type="entry name" value="RNA_pol_sigma70_r4_t2"/>
</dbReference>
<evidence type="ECO:0000259" key="7">
    <source>
        <dbReference type="Pfam" id="PF08281"/>
    </source>
</evidence>
<dbReference type="InterPro" id="IPR013325">
    <property type="entry name" value="RNA_pol_sigma_r2"/>
</dbReference>
<sequence length="337" mass="36230">MGETTVRDVDGDLALARDGDDAAFGRLVAPLRRELHAHCYRILGSAHDADDALQDALVKAWRGLGGFQGRSSLRTWLHTVATRVCLDLVDARGRRALPMDLGPASDRPVTGDVPVTEVAWLGPYPDEPGARAEEREAVELAFVAALQHLPGNQRAALVLFEVLGFSAAEIAATMDTSTASVNSALQRARKLVAEKVPDPTQQRTLREVDDARLRDVVTGYSSALQRGDAEALVALLTEDVTWSMPPMAHWYAGLGPVAAFARAVPLGGCGSWRHLEVTANGQVAVASYLRPPAAPADEPHRPWSIDVLTLRGDRIAAVTSFIGAEHHARFGLPAELR</sequence>
<dbReference type="SUPFAM" id="SSF88659">
    <property type="entry name" value="Sigma3 and sigma4 domains of RNA polymerase sigma factors"/>
    <property type="match status" value="1"/>
</dbReference>
<evidence type="ECO:0000256" key="2">
    <source>
        <dbReference type="ARBA" id="ARBA00011344"/>
    </source>
</evidence>
<dbReference type="SUPFAM" id="SSF88946">
    <property type="entry name" value="Sigma2 domain of RNA polymerase sigma factors"/>
    <property type="match status" value="1"/>
</dbReference>
<dbReference type="SUPFAM" id="SSF54427">
    <property type="entry name" value="NTF2-like"/>
    <property type="match status" value="1"/>
</dbReference>
<organism evidence="9 10">
    <name type="scientific">Actinomycetospora straminea</name>
    <dbReference type="NCBI Taxonomy" id="663607"/>
    <lineage>
        <taxon>Bacteria</taxon>
        <taxon>Bacillati</taxon>
        <taxon>Actinomycetota</taxon>
        <taxon>Actinomycetes</taxon>
        <taxon>Pseudonocardiales</taxon>
        <taxon>Pseudonocardiaceae</taxon>
        <taxon>Actinomycetospora</taxon>
    </lineage>
</organism>
<accession>A0ABP9EBK4</accession>
<comment type="subunit">
    <text evidence="2">Interacts transiently with the RNA polymerase catalytic core formed by RpoA, RpoB, RpoC and RpoZ (2 alpha, 1 beta, 1 beta' and 1 omega subunit) to form the RNA polymerase holoenzyme that can initiate transcription.</text>
</comment>
<dbReference type="NCBIfam" id="NF006089">
    <property type="entry name" value="PRK08241.1"/>
    <property type="match status" value="1"/>
</dbReference>
<keyword evidence="10" id="KW-1185">Reference proteome</keyword>
<dbReference type="Gene3D" id="1.10.1740.10">
    <property type="match status" value="1"/>
</dbReference>
<dbReference type="PANTHER" id="PTHR43133">
    <property type="entry name" value="RNA POLYMERASE ECF-TYPE SIGMA FACTO"/>
    <property type="match status" value="1"/>
</dbReference>
<evidence type="ECO:0000256" key="5">
    <source>
        <dbReference type="ARBA" id="ARBA00023163"/>
    </source>
</evidence>
<dbReference type="Proteomes" id="UP001500457">
    <property type="component" value="Unassembled WGS sequence"/>
</dbReference>
<dbReference type="InterPro" id="IPR014305">
    <property type="entry name" value="RNA_pol_sigma-G_actinobac"/>
</dbReference>
<gene>
    <name evidence="9" type="ORF">GCM10023203_25090</name>
</gene>
<feature type="domain" description="RNA polymerase sigma factor 70 region 4 type 2" evidence="7">
    <location>
        <begin position="141"/>
        <end position="190"/>
    </location>
</feature>
<reference evidence="10" key="1">
    <citation type="journal article" date="2019" name="Int. J. Syst. Evol. Microbiol.">
        <title>The Global Catalogue of Microorganisms (GCM) 10K type strain sequencing project: providing services to taxonomists for standard genome sequencing and annotation.</title>
        <authorList>
            <consortium name="The Broad Institute Genomics Platform"/>
            <consortium name="The Broad Institute Genome Sequencing Center for Infectious Disease"/>
            <person name="Wu L."/>
            <person name="Ma J."/>
        </authorList>
    </citation>
    <scope>NUCLEOTIDE SEQUENCE [LARGE SCALE GENOMIC DNA]</scope>
    <source>
        <strain evidence="10">JCM 17983</strain>
    </source>
</reference>
<dbReference type="Gene3D" id="3.10.450.50">
    <property type="match status" value="1"/>
</dbReference>
<dbReference type="InterPro" id="IPR037401">
    <property type="entry name" value="SnoaL-like"/>
</dbReference>
<dbReference type="InterPro" id="IPR039425">
    <property type="entry name" value="RNA_pol_sigma-70-like"/>
</dbReference>
<evidence type="ECO:0000256" key="1">
    <source>
        <dbReference type="ARBA" id="ARBA00010641"/>
    </source>
</evidence>
<dbReference type="Pfam" id="PF08281">
    <property type="entry name" value="Sigma70_r4_2"/>
    <property type="match status" value="1"/>
</dbReference>
<dbReference type="PANTHER" id="PTHR43133:SF65">
    <property type="entry name" value="ECF RNA POLYMERASE SIGMA FACTOR SIGG"/>
    <property type="match status" value="1"/>
</dbReference>
<keyword evidence="4" id="KW-0731">Sigma factor</keyword>
<comment type="similarity">
    <text evidence="1">Belongs to the sigma-70 factor family. ECF subfamily.</text>
</comment>
<evidence type="ECO:0000313" key="10">
    <source>
        <dbReference type="Proteomes" id="UP001500457"/>
    </source>
</evidence>
<evidence type="ECO:0000256" key="3">
    <source>
        <dbReference type="ARBA" id="ARBA00023015"/>
    </source>
</evidence>
<comment type="caution">
    <text evidence="9">The sequence shown here is derived from an EMBL/GenBank/DDBJ whole genome shotgun (WGS) entry which is preliminary data.</text>
</comment>
<dbReference type="Pfam" id="PF12680">
    <property type="entry name" value="SnoaL_2"/>
    <property type="match status" value="1"/>
</dbReference>
<dbReference type="RefSeq" id="WP_274230772.1">
    <property type="nucleotide sequence ID" value="NZ_BAABHQ010000005.1"/>
</dbReference>
<dbReference type="InterPro" id="IPR014284">
    <property type="entry name" value="RNA_pol_sigma-70_dom"/>
</dbReference>
<dbReference type="InterPro" id="IPR032710">
    <property type="entry name" value="NTF2-like_dom_sf"/>
</dbReference>
<evidence type="ECO:0000259" key="8">
    <source>
        <dbReference type="Pfam" id="PF12680"/>
    </source>
</evidence>
<dbReference type="InterPro" id="IPR013324">
    <property type="entry name" value="RNA_pol_sigma_r3/r4-like"/>
</dbReference>
<name>A0ABP9EBK4_9PSEU</name>
<feature type="domain" description="RNA polymerase sigma-70 region 2" evidence="6">
    <location>
        <begin position="27"/>
        <end position="94"/>
    </location>
</feature>
<dbReference type="NCBIfam" id="TIGR02937">
    <property type="entry name" value="sigma70-ECF"/>
    <property type="match status" value="1"/>
</dbReference>
<dbReference type="InterPro" id="IPR036388">
    <property type="entry name" value="WH-like_DNA-bd_sf"/>
</dbReference>
<dbReference type="Gene3D" id="1.10.10.10">
    <property type="entry name" value="Winged helix-like DNA-binding domain superfamily/Winged helix DNA-binding domain"/>
    <property type="match status" value="1"/>
</dbReference>
<dbReference type="NCBIfam" id="TIGR02960">
    <property type="entry name" value="SigX5"/>
    <property type="match status" value="1"/>
</dbReference>